<feature type="transmembrane region" description="Helical" evidence="10">
    <location>
        <begin position="126"/>
        <end position="145"/>
    </location>
</feature>
<dbReference type="GO" id="GO:0007165">
    <property type="term" value="P:signal transduction"/>
    <property type="evidence" value="ECO:0007669"/>
    <property type="project" value="UniProtKB-KW"/>
</dbReference>
<dbReference type="GeneID" id="108631820"/>
<keyword evidence="9 10" id="KW-0807">Transducer</keyword>
<dbReference type="RefSeq" id="XP_017891474.1">
    <property type="nucleotide sequence ID" value="XM_018035985.2"/>
</dbReference>
<dbReference type="Proteomes" id="UP000694925">
    <property type="component" value="Unplaced"/>
</dbReference>
<evidence type="ECO:0000313" key="13">
    <source>
        <dbReference type="RefSeq" id="XP_026674951.1"/>
    </source>
</evidence>
<keyword evidence="5 10" id="KW-0552">Olfaction</keyword>
<evidence type="ECO:0000256" key="1">
    <source>
        <dbReference type="ARBA" id="ARBA00004651"/>
    </source>
</evidence>
<dbReference type="AlphaFoldDB" id="A0AAJ7JFL2"/>
<proteinExistence type="inferred from homology"/>
<gene>
    <name evidence="12 13" type="primary">LOC108631820</name>
</gene>
<evidence type="ECO:0000256" key="7">
    <source>
        <dbReference type="ARBA" id="ARBA00023136"/>
    </source>
</evidence>
<dbReference type="Pfam" id="PF02949">
    <property type="entry name" value="7tm_6"/>
    <property type="match status" value="1"/>
</dbReference>
<evidence type="ECO:0000313" key="12">
    <source>
        <dbReference type="RefSeq" id="XP_017891474.1"/>
    </source>
</evidence>
<keyword evidence="11" id="KW-1185">Reference proteome</keyword>
<dbReference type="GO" id="GO:0004984">
    <property type="term" value="F:olfactory receptor activity"/>
    <property type="evidence" value="ECO:0007669"/>
    <property type="project" value="InterPro"/>
</dbReference>
<sequence length="409" mass="46879">MSFFYSGDTSIGLTSIYMKLVGLWMVANGVEKRIRNITLIYTLSMLIFAVAVMVVDMCYSCGDFSACVFAVCTVLSSIVPFIKIIILYIHKDEFFHLILYLERNFLHADYNDYERKILFGCKRQCTILICLSTLLTQFTVICYIIKPIIANISRNETENRVLPFNLWVDLPLTVTPYYEITFCIQTLSAYHVGVSFFCFDNCLCIINLHTASQFRILQYRLANMPDLKCEGKQQIEKSSSSNYSDNCYILFKKYTRQHQALLAYCEIIEKVFTEIILAELLTFSLFICLDGFQVLMPGASLTTRFIFSFHLIACLCQLLMLTYSCDRIIQESANVRIAVYNGPWVNLPLTTSGMQFRKDLIFFIMRSSEACCLTAKGFVTVSLETYTKVLSTAVSYFTLLSQSEEASRL</sequence>
<evidence type="ECO:0000256" key="9">
    <source>
        <dbReference type="ARBA" id="ARBA00023224"/>
    </source>
</evidence>
<evidence type="ECO:0000256" key="4">
    <source>
        <dbReference type="ARBA" id="ARBA00022692"/>
    </source>
</evidence>
<feature type="transmembrane region" description="Helical" evidence="10">
    <location>
        <begin position="66"/>
        <end position="89"/>
    </location>
</feature>
<evidence type="ECO:0000313" key="11">
    <source>
        <dbReference type="Proteomes" id="UP000694925"/>
    </source>
</evidence>
<evidence type="ECO:0000256" key="8">
    <source>
        <dbReference type="ARBA" id="ARBA00023170"/>
    </source>
</evidence>
<keyword evidence="8 10" id="KW-0675">Receptor</keyword>
<reference evidence="12 13" key="1">
    <citation type="submission" date="2025-04" db="UniProtKB">
        <authorList>
            <consortium name="RefSeq"/>
        </authorList>
    </citation>
    <scope>IDENTIFICATION</scope>
    <source>
        <tissue evidence="12 13">Whole body</tissue>
    </source>
</reference>
<keyword evidence="7 10" id="KW-0472">Membrane</keyword>
<name>A0AAJ7JFL2_9HYME</name>
<comment type="subcellular location">
    <subcellularLocation>
        <location evidence="1 10">Cell membrane</location>
        <topology evidence="1 10">Multi-pass membrane protein</topology>
    </subcellularLocation>
</comment>
<evidence type="ECO:0000256" key="3">
    <source>
        <dbReference type="ARBA" id="ARBA00022606"/>
    </source>
</evidence>
<dbReference type="GO" id="GO:0005549">
    <property type="term" value="F:odorant binding"/>
    <property type="evidence" value="ECO:0007669"/>
    <property type="project" value="InterPro"/>
</dbReference>
<comment type="caution">
    <text evidence="10">Lacks conserved residue(s) required for the propagation of feature annotation.</text>
</comment>
<organism evidence="11 12">
    <name type="scientific">Ceratina calcarata</name>
    <dbReference type="NCBI Taxonomy" id="156304"/>
    <lineage>
        <taxon>Eukaryota</taxon>
        <taxon>Metazoa</taxon>
        <taxon>Ecdysozoa</taxon>
        <taxon>Arthropoda</taxon>
        <taxon>Hexapoda</taxon>
        <taxon>Insecta</taxon>
        <taxon>Pterygota</taxon>
        <taxon>Neoptera</taxon>
        <taxon>Endopterygota</taxon>
        <taxon>Hymenoptera</taxon>
        <taxon>Apocrita</taxon>
        <taxon>Aculeata</taxon>
        <taxon>Apoidea</taxon>
        <taxon>Anthophila</taxon>
        <taxon>Apidae</taxon>
        <taxon>Ceratina</taxon>
        <taxon>Zadontomerus</taxon>
    </lineage>
</organism>
<keyword evidence="4 10" id="KW-0812">Transmembrane</keyword>
<dbReference type="PANTHER" id="PTHR21137">
    <property type="entry name" value="ODORANT RECEPTOR"/>
    <property type="match status" value="1"/>
</dbReference>
<feature type="transmembrane region" description="Helical" evidence="10">
    <location>
        <begin position="9"/>
        <end position="27"/>
    </location>
</feature>
<dbReference type="RefSeq" id="XP_026674951.1">
    <property type="nucleotide sequence ID" value="XM_026819150.1"/>
</dbReference>
<accession>A0AAJ7JFL2</accession>
<evidence type="ECO:0000256" key="6">
    <source>
        <dbReference type="ARBA" id="ARBA00022989"/>
    </source>
</evidence>
<evidence type="ECO:0000256" key="5">
    <source>
        <dbReference type="ARBA" id="ARBA00022725"/>
    </source>
</evidence>
<dbReference type="PANTHER" id="PTHR21137:SF3">
    <property type="entry name" value="ODORANT RECEPTOR 30A-RELATED"/>
    <property type="match status" value="1"/>
</dbReference>
<keyword evidence="2" id="KW-1003">Cell membrane</keyword>
<feature type="transmembrane region" description="Helical" evidence="10">
    <location>
        <begin position="39"/>
        <end position="59"/>
    </location>
</feature>
<comment type="similarity">
    <text evidence="10">Belongs to the insect chemoreceptor superfamily. Heteromeric odorant receptor channel (TC 1.A.69) family.</text>
</comment>
<dbReference type="GO" id="GO:0005886">
    <property type="term" value="C:plasma membrane"/>
    <property type="evidence" value="ECO:0007669"/>
    <property type="project" value="UniProtKB-SubCell"/>
</dbReference>
<evidence type="ECO:0000256" key="2">
    <source>
        <dbReference type="ARBA" id="ARBA00022475"/>
    </source>
</evidence>
<protein>
    <recommendedName>
        <fullName evidence="10">Odorant receptor</fullName>
    </recommendedName>
</protein>
<keyword evidence="6 10" id="KW-1133">Transmembrane helix</keyword>
<evidence type="ECO:0000256" key="10">
    <source>
        <dbReference type="RuleBase" id="RU351113"/>
    </source>
</evidence>
<dbReference type="KEGG" id="ccal:108631820"/>
<dbReference type="InterPro" id="IPR004117">
    <property type="entry name" value="7tm6_olfct_rcpt"/>
</dbReference>
<keyword evidence="3 10" id="KW-0716">Sensory transduction</keyword>